<name>A0A8T8E6U4_9EURY</name>
<sequence>MKSPEQLGFDRVLPMTVKGYVADWDSSKHHLTLLREGYVPYHWRDTRSFDPDQYEPKEGEDGRSMNNAKGTMNRMSELSQAGGEAAIRAENHENKIFVGTVSPGCLWTGDVSFPNTTMTMKGFRFDRVAEVSASDSDIAARVIDNVESYPHGTLGNAKDDSSLIRDLVRQLEGADRL</sequence>
<accession>A0A8T8E6U4</accession>
<evidence type="ECO:0000313" key="2">
    <source>
        <dbReference type="Proteomes" id="UP000637819"/>
    </source>
</evidence>
<keyword evidence="2" id="KW-1185">Reference proteome</keyword>
<dbReference type="AlphaFoldDB" id="A0A8T8E6U4"/>
<proteinExistence type="predicted"/>
<reference evidence="1 2" key="1">
    <citation type="submission" date="2021-01" db="EMBL/GenBank/DDBJ databases">
        <title>Genome Sequence and Methylation Pattern of Haloterrigena salifodinae BOL5-1, An Extremely Halophilic Archaeon from a Bolivian Salt Mine.</title>
        <authorList>
            <person name="DasSarma P."/>
            <person name="Anton B.P."/>
            <person name="DasSarma S.L."/>
            <person name="von Ehrenheim H.A.L."/>
            <person name="Martinez F.L."/>
            <person name="Guzman D."/>
            <person name="Roberts R.J."/>
            <person name="DasSarma S."/>
        </authorList>
    </citation>
    <scope>NUCLEOTIDE SEQUENCE [LARGE SCALE GENOMIC DNA]</scope>
    <source>
        <strain evidence="1 2">BOL5-1</strain>
        <plasmid evidence="1 2">pHTS138</plasmid>
    </source>
</reference>
<protein>
    <submittedName>
        <fullName evidence="1">Uncharacterized protein</fullName>
    </submittedName>
</protein>
<geneLocation type="plasmid" evidence="1 2">
    <name>pHTS138</name>
</geneLocation>
<evidence type="ECO:0000313" key="1">
    <source>
        <dbReference type="EMBL" id="QRV17439.1"/>
    </source>
</evidence>
<keyword evidence="1" id="KW-0614">Plasmid</keyword>
<dbReference type="KEGG" id="hsal:JMJ58_21015"/>
<dbReference type="GeneID" id="62877661"/>
<dbReference type="EMBL" id="CP069189">
    <property type="protein sequence ID" value="QRV17439.1"/>
    <property type="molecule type" value="Genomic_DNA"/>
</dbReference>
<dbReference type="Proteomes" id="UP000637819">
    <property type="component" value="Plasmid pHTS138"/>
</dbReference>
<dbReference type="RefSeq" id="WP_204749474.1">
    <property type="nucleotide sequence ID" value="NZ_CP069189.1"/>
</dbReference>
<gene>
    <name evidence="1" type="ORF">JMJ58_21015</name>
</gene>
<organism evidence="1 2">
    <name type="scientific">Haloterrigena salifodinae</name>
    <dbReference type="NCBI Taxonomy" id="2675099"/>
    <lineage>
        <taxon>Archaea</taxon>
        <taxon>Methanobacteriati</taxon>
        <taxon>Methanobacteriota</taxon>
        <taxon>Stenosarchaea group</taxon>
        <taxon>Halobacteria</taxon>
        <taxon>Halobacteriales</taxon>
        <taxon>Natrialbaceae</taxon>
        <taxon>Haloterrigena</taxon>
    </lineage>
</organism>